<accession>A0ABU2F7L0</accession>
<dbReference type="SUPFAM" id="SSF51126">
    <property type="entry name" value="Pectin lyase-like"/>
    <property type="match status" value="1"/>
</dbReference>
<dbReference type="Proteomes" id="UP001248536">
    <property type="component" value="Unassembled WGS sequence"/>
</dbReference>
<sequence>MGLFRFLNQWREKQDGTLEGPALNTDEITNVADRILDSVAEIESLPEDVSDGETVAIGRPDTPYQLTRSDLNIDGVSGLTLLFQSRFATNGDPILQAADGANVGGFVFGQNTAVNDLTVRNYGFDGNAANQTSGTELEAVEIQSASDVDLINAYASNLYPQNEHNSGGSAFVFSECDDVSVRRVKCDNPGDRTLELFSVVDFDVKGVFGTEGYDRTVTVANGSKHGSVETVRSTGNADGSVVATQGTSSAYCEDVTIRDVKARGPHARAAKAEQYSQNVRFYDITSEPSSGQGGFGVNFKGGVVRDVLLDDFQFTGIGAPVTVRKDSDRVKISNGEIRDANDAGMVIFGNTTGTEIEVRNVLATGSSGVDFKTDTKDVIFDGVTYDTIETAVRTIVNGKSTQSAAPGSGAAGDYWGGHSATAYQHNVTIVDTSTSPSSYYKADEGGNWVQIG</sequence>
<keyword evidence="2" id="KW-1185">Reference proteome</keyword>
<name>A0ABU2F7L0_HALAR</name>
<proteinExistence type="predicted"/>
<protein>
    <submittedName>
        <fullName evidence="1">Uncharacterized protein</fullName>
    </submittedName>
</protein>
<evidence type="ECO:0000313" key="1">
    <source>
        <dbReference type="EMBL" id="MDS0256031.1"/>
    </source>
</evidence>
<dbReference type="Gene3D" id="2.160.20.10">
    <property type="entry name" value="Single-stranded right-handed beta-helix, Pectin lyase-like"/>
    <property type="match status" value="1"/>
</dbReference>
<comment type="caution">
    <text evidence="1">The sequence shown here is derived from an EMBL/GenBank/DDBJ whole genome shotgun (WGS) entry which is preliminary data.</text>
</comment>
<dbReference type="InterPro" id="IPR011050">
    <property type="entry name" value="Pectin_lyase_fold/virulence"/>
</dbReference>
<reference evidence="1 2" key="1">
    <citation type="submission" date="2022-06" db="EMBL/GenBank/DDBJ databases">
        <title>Haloarcula sp. a new haloarchaeum isolate from saline soil.</title>
        <authorList>
            <person name="Strakova D."/>
            <person name="Galisteo C."/>
            <person name="Sanchez-Porro C."/>
            <person name="Ventosa A."/>
        </authorList>
    </citation>
    <scope>NUCLEOTIDE SEQUENCE [LARGE SCALE GENOMIC DNA]</scope>
    <source>
        <strain evidence="1 2">JCM 15760</strain>
    </source>
</reference>
<gene>
    <name evidence="1" type="ORF">NC662_20240</name>
</gene>
<dbReference type="InterPro" id="IPR012334">
    <property type="entry name" value="Pectin_lyas_fold"/>
</dbReference>
<dbReference type="RefSeq" id="WP_311241390.1">
    <property type="nucleotide sequence ID" value="NZ_BAABDY010000009.1"/>
</dbReference>
<evidence type="ECO:0000313" key="2">
    <source>
        <dbReference type="Proteomes" id="UP001248536"/>
    </source>
</evidence>
<organism evidence="1 2">
    <name type="scientific">Haloarcula argentinensis</name>
    <dbReference type="NCBI Taxonomy" id="43776"/>
    <lineage>
        <taxon>Archaea</taxon>
        <taxon>Methanobacteriati</taxon>
        <taxon>Methanobacteriota</taxon>
        <taxon>Stenosarchaea group</taxon>
        <taxon>Halobacteria</taxon>
        <taxon>Halobacteriales</taxon>
        <taxon>Haloarculaceae</taxon>
        <taxon>Haloarcula</taxon>
    </lineage>
</organism>
<dbReference type="EMBL" id="JAMQCP010000007">
    <property type="protein sequence ID" value="MDS0256031.1"/>
    <property type="molecule type" value="Genomic_DNA"/>
</dbReference>